<dbReference type="InterPro" id="IPR000387">
    <property type="entry name" value="Tyr_Pase_dom"/>
</dbReference>
<reference evidence="7 8" key="1">
    <citation type="submission" date="2019-02" db="EMBL/GenBank/DDBJ databases">
        <title>Genome sequencing of the rare red list fungi Hericium alpestre (H. flagellum).</title>
        <authorList>
            <person name="Buettner E."/>
            <person name="Kellner H."/>
        </authorList>
    </citation>
    <scope>NUCLEOTIDE SEQUENCE [LARGE SCALE GENOMIC DNA]</scope>
    <source>
        <strain evidence="7 8">DSM 108284</strain>
    </source>
</reference>
<dbReference type="CDD" id="cd14498">
    <property type="entry name" value="DSP"/>
    <property type="match status" value="1"/>
</dbReference>
<dbReference type="PROSITE" id="PS50056">
    <property type="entry name" value="TYR_PHOSPHATASE_2"/>
    <property type="match status" value="1"/>
</dbReference>
<comment type="caution">
    <text evidence="7">The sequence shown here is derived from an EMBL/GenBank/DDBJ whole genome shotgun (WGS) entry which is preliminary data.</text>
</comment>
<evidence type="ECO:0000259" key="5">
    <source>
        <dbReference type="PROSITE" id="PS50054"/>
    </source>
</evidence>
<dbReference type="EC" id="3.1.3.48" evidence="2"/>
<feature type="domain" description="Tyrosine specific protein phosphatases" evidence="6">
    <location>
        <begin position="123"/>
        <end position="177"/>
    </location>
</feature>
<evidence type="ECO:0000313" key="7">
    <source>
        <dbReference type="EMBL" id="TFY76795.1"/>
    </source>
</evidence>
<gene>
    <name evidence="7" type="ORF">EWM64_g7219</name>
</gene>
<dbReference type="GO" id="GO:0005737">
    <property type="term" value="C:cytoplasm"/>
    <property type="evidence" value="ECO:0007669"/>
    <property type="project" value="TreeGrafter"/>
</dbReference>
<evidence type="ECO:0000256" key="2">
    <source>
        <dbReference type="ARBA" id="ARBA00013064"/>
    </source>
</evidence>
<evidence type="ECO:0000313" key="8">
    <source>
        <dbReference type="Proteomes" id="UP000298061"/>
    </source>
</evidence>
<dbReference type="OrthoDB" id="2017893at2759"/>
<name>A0A4Y9ZQC3_9AGAM</name>
<dbReference type="PANTHER" id="PTHR10159:SF519">
    <property type="entry name" value="DUAL SPECIFICITY PROTEIN PHOSPHATASE MPK3"/>
    <property type="match status" value="1"/>
</dbReference>
<dbReference type="InterPro" id="IPR020422">
    <property type="entry name" value="TYR_PHOSPHATASE_DUAL_dom"/>
</dbReference>
<protein>
    <recommendedName>
        <fullName evidence="2">protein-tyrosine-phosphatase</fullName>
        <ecNumber evidence="2">3.1.3.48</ecNumber>
    </recommendedName>
</protein>
<dbReference type="Gene3D" id="3.90.190.10">
    <property type="entry name" value="Protein tyrosine phosphatase superfamily"/>
    <property type="match status" value="1"/>
</dbReference>
<dbReference type="STRING" id="135208.A0A4Y9ZQC3"/>
<proteinExistence type="inferred from homology"/>
<dbReference type="Pfam" id="PF00782">
    <property type="entry name" value="DSPc"/>
    <property type="match status" value="1"/>
</dbReference>
<dbReference type="InterPro" id="IPR029021">
    <property type="entry name" value="Prot-tyrosine_phosphatase-like"/>
</dbReference>
<comment type="similarity">
    <text evidence="1">Belongs to the protein-tyrosine phosphatase family. Non-receptor class dual specificity subfamily.</text>
</comment>
<evidence type="ECO:0000256" key="1">
    <source>
        <dbReference type="ARBA" id="ARBA00008601"/>
    </source>
</evidence>
<evidence type="ECO:0000256" key="3">
    <source>
        <dbReference type="ARBA" id="ARBA00022801"/>
    </source>
</evidence>
<dbReference type="PROSITE" id="PS50054">
    <property type="entry name" value="TYR_PHOSPHATASE_DUAL"/>
    <property type="match status" value="1"/>
</dbReference>
<keyword evidence="8" id="KW-1185">Reference proteome</keyword>
<dbReference type="PROSITE" id="PS00383">
    <property type="entry name" value="TYR_PHOSPHATASE_1"/>
    <property type="match status" value="1"/>
</dbReference>
<keyword evidence="3" id="KW-0378">Hydrolase</keyword>
<dbReference type="PANTHER" id="PTHR10159">
    <property type="entry name" value="DUAL SPECIFICITY PROTEIN PHOSPHATASE"/>
    <property type="match status" value="1"/>
</dbReference>
<organism evidence="7 8">
    <name type="scientific">Hericium alpestre</name>
    <dbReference type="NCBI Taxonomy" id="135208"/>
    <lineage>
        <taxon>Eukaryota</taxon>
        <taxon>Fungi</taxon>
        <taxon>Dikarya</taxon>
        <taxon>Basidiomycota</taxon>
        <taxon>Agaricomycotina</taxon>
        <taxon>Agaricomycetes</taxon>
        <taxon>Russulales</taxon>
        <taxon>Hericiaceae</taxon>
        <taxon>Hericium</taxon>
    </lineage>
</organism>
<dbReference type="SMART" id="SM00195">
    <property type="entry name" value="DSPc"/>
    <property type="match status" value="1"/>
</dbReference>
<dbReference type="GO" id="GO:0004725">
    <property type="term" value="F:protein tyrosine phosphatase activity"/>
    <property type="evidence" value="ECO:0007669"/>
    <property type="project" value="UniProtKB-EC"/>
</dbReference>
<dbReference type="GO" id="GO:0043409">
    <property type="term" value="P:negative regulation of MAPK cascade"/>
    <property type="evidence" value="ECO:0007669"/>
    <property type="project" value="TreeGrafter"/>
</dbReference>
<keyword evidence="4" id="KW-0904">Protein phosphatase</keyword>
<dbReference type="EMBL" id="SFCI01001092">
    <property type="protein sequence ID" value="TFY76795.1"/>
    <property type="molecule type" value="Genomic_DNA"/>
</dbReference>
<accession>A0A4Y9ZQC3</accession>
<evidence type="ECO:0000259" key="6">
    <source>
        <dbReference type="PROSITE" id="PS50056"/>
    </source>
</evidence>
<dbReference type="Proteomes" id="UP000298061">
    <property type="component" value="Unassembled WGS sequence"/>
</dbReference>
<sequence length="243" mass="26532">MLSFGAPTWQASLLSTAQASSGKASKNSTKGRAASQILPRLYLTDYFTARSEDNLKRLGITHVVSVIEHVPELPESLPELRRIHVPVLDRPEADILGHLDATTAFIQDALAENETNKVMVRPRAFIRRMRLAQSCATRSQVHCFQGISRSAAVVSAYIMATMYMGASEAVAFVKAKRGIINPNPGFLRQLHSYAAHLPPRPAKEARHSLGFKMGKIRRLVDWDGAASGSALEKSTAKVAVAET</sequence>
<dbReference type="InterPro" id="IPR016130">
    <property type="entry name" value="Tyr_Pase_AS"/>
</dbReference>
<feature type="domain" description="Tyrosine-protein phosphatase" evidence="5">
    <location>
        <begin position="33"/>
        <end position="199"/>
    </location>
</feature>
<evidence type="ECO:0000256" key="4">
    <source>
        <dbReference type="ARBA" id="ARBA00022912"/>
    </source>
</evidence>
<dbReference type="InterPro" id="IPR000340">
    <property type="entry name" value="Dual-sp_phosphatase_cat-dom"/>
</dbReference>
<dbReference type="SUPFAM" id="SSF52799">
    <property type="entry name" value="(Phosphotyrosine protein) phosphatases II"/>
    <property type="match status" value="1"/>
</dbReference>
<dbReference type="AlphaFoldDB" id="A0A4Y9ZQC3"/>